<evidence type="ECO:0000313" key="2">
    <source>
        <dbReference type="Proteomes" id="UP000276133"/>
    </source>
</evidence>
<keyword evidence="2" id="KW-1185">Reference proteome</keyword>
<gene>
    <name evidence="1" type="ORF">BpHYR1_017372</name>
</gene>
<dbReference type="EMBL" id="REGN01005052">
    <property type="protein sequence ID" value="RNA15062.1"/>
    <property type="molecule type" value="Genomic_DNA"/>
</dbReference>
<accession>A0A3M7QUQ0</accession>
<comment type="caution">
    <text evidence="1">The sequence shown here is derived from an EMBL/GenBank/DDBJ whole genome shotgun (WGS) entry which is preliminary data.</text>
</comment>
<sequence>MIHSLIQNSNLDCSLEKLSRSSQFGEFSSRLNLCKVPLQANRPKRKRDTVIQNPKPTTLEIRNENAMNTIQHNQASKLGNVF</sequence>
<name>A0A3M7QUQ0_BRAPC</name>
<evidence type="ECO:0000313" key="1">
    <source>
        <dbReference type="EMBL" id="RNA15062.1"/>
    </source>
</evidence>
<dbReference type="AlphaFoldDB" id="A0A3M7QUQ0"/>
<organism evidence="1 2">
    <name type="scientific">Brachionus plicatilis</name>
    <name type="common">Marine rotifer</name>
    <name type="synonym">Brachionus muelleri</name>
    <dbReference type="NCBI Taxonomy" id="10195"/>
    <lineage>
        <taxon>Eukaryota</taxon>
        <taxon>Metazoa</taxon>
        <taxon>Spiralia</taxon>
        <taxon>Gnathifera</taxon>
        <taxon>Rotifera</taxon>
        <taxon>Eurotatoria</taxon>
        <taxon>Monogononta</taxon>
        <taxon>Pseudotrocha</taxon>
        <taxon>Ploima</taxon>
        <taxon>Brachionidae</taxon>
        <taxon>Brachionus</taxon>
    </lineage>
</organism>
<protein>
    <submittedName>
        <fullName evidence="1">Uncharacterized protein</fullName>
    </submittedName>
</protein>
<dbReference type="Proteomes" id="UP000276133">
    <property type="component" value="Unassembled WGS sequence"/>
</dbReference>
<reference evidence="1 2" key="1">
    <citation type="journal article" date="2018" name="Sci. Rep.">
        <title>Genomic signatures of local adaptation to the degree of environmental predictability in rotifers.</title>
        <authorList>
            <person name="Franch-Gras L."/>
            <person name="Hahn C."/>
            <person name="Garcia-Roger E.M."/>
            <person name="Carmona M.J."/>
            <person name="Serra M."/>
            <person name="Gomez A."/>
        </authorList>
    </citation>
    <scope>NUCLEOTIDE SEQUENCE [LARGE SCALE GENOMIC DNA]</scope>
    <source>
        <strain evidence="1">HYR1</strain>
    </source>
</reference>
<proteinExistence type="predicted"/>